<name>A0ABS4BUA7_9FLAO</name>
<dbReference type="PANTHER" id="PTHR35894">
    <property type="entry name" value="GENERAL SECRETION PATHWAY PROTEIN A-RELATED"/>
    <property type="match status" value="1"/>
</dbReference>
<sequence length="275" mass="31468">MKKEALQQETKTLVEDFLKKKDISQNQMAELLEVSPATVTNLLKENWEKLNESMLMKIRSFFSVKKWVAIETANYTAIQDRCLEAREQNKMIGIVGFSGSGKTFALRQYFETNANTYLVTCSRSMRTKQFLSEILRALGVSWLASDHEMTKRIIDELNKKSNPLLIIDEASKLSANSLMYIQDIWDGIEDNGGIVLAGVEYLLSNIKKAADKNKIGMPEFYGRVNQWQELTEPTRGEINTLCEHNNVTDQKVIKALYRLGNYRLVRNAINNLNTL</sequence>
<dbReference type="InterPro" id="IPR052026">
    <property type="entry name" value="ExeA_AAA_ATPase_DNA-bind"/>
</dbReference>
<organism evidence="2 3">
    <name type="scientific">Mariniflexile gromovii</name>
    <dbReference type="NCBI Taxonomy" id="362523"/>
    <lineage>
        <taxon>Bacteria</taxon>
        <taxon>Pseudomonadati</taxon>
        <taxon>Bacteroidota</taxon>
        <taxon>Flavobacteriia</taxon>
        <taxon>Flavobacteriales</taxon>
        <taxon>Flavobacteriaceae</taxon>
        <taxon>Mariniflexile</taxon>
    </lineage>
</organism>
<dbReference type="PANTHER" id="PTHR35894:SF5">
    <property type="entry name" value="MU-LIKE PROPHAGE FLUMU DNA TRANSPOSITION PROTEIN B"/>
    <property type="match status" value="1"/>
</dbReference>
<gene>
    <name evidence="2" type="ORF">J8H85_10055</name>
</gene>
<dbReference type="SUPFAM" id="SSF47413">
    <property type="entry name" value="lambda repressor-like DNA-binding domains"/>
    <property type="match status" value="1"/>
</dbReference>
<keyword evidence="3" id="KW-1185">Reference proteome</keyword>
<dbReference type="Proteomes" id="UP000670776">
    <property type="component" value="Unassembled WGS sequence"/>
</dbReference>
<protein>
    <submittedName>
        <fullName evidence="2">AAA family ATPase</fullName>
    </submittedName>
</protein>
<comment type="caution">
    <text evidence="2">The sequence shown here is derived from an EMBL/GenBank/DDBJ whole genome shotgun (WGS) entry which is preliminary data.</text>
</comment>
<evidence type="ECO:0000259" key="1">
    <source>
        <dbReference type="Pfam" id="PF13401"/>
    </source>
</evidence>
<dbReference type="InterPro" id="IPR049945">
    <property type="entry name" value="AAA_22"/>
</dbReference>
<evidence type="ECO:0000313" key="3">
    <source>
        <dbReference type="Proteomes" id="UP000670776"/>
    </source>
</evidence>
<feature type="domain" description="ORC1/DEAH AAA+ ATPase" evidence="1">
    <location>
        <begin position="87"/>
        <end position="202"/>
    </location>
</feature>
<dbReference type="EMBL" id="JAGJCB010000008">
    <property type="protein sequence ID" value="MBP0904171.1"/>
    <property type="molecule type" value="Genomic_DNA"/>
</dbReference>
<evidence type="ECO:0000313" key="2">
    <source>
        <dbReference type="EMBL" id="MBP0904171.1"/>
    </source>
</evidence>
<dbReference type="SUPFAM" id="SSF52540">
    <property type="entry name" value="P-loop containing nucleoside triphosphate hydrolases"/>
    <property type="match status" value="1"/>
</dbReference>
<dbReference type="InterPro" id="IPR027417">
    <property type="entry name" value="P-loop_NTPase"/>
</dbReference>
<dbReference type="Pfam" id="PF13401">
    <property type="entry name" value="AAA_22"/>
    <property type="match status" value="1"/>
</dbReference>
<dbReference type="RefSeq" id="WP_209655068.1">
    <property type="nucleotide sequence ID" value="NZ_JAGJCB010000008.1"/>
</dbReference>
<reference evidence="2 3" key="1">
    <citation type="submission" date="2021-04" db="EMBL/GenBank/DDBJ databases">
        <title>Mariniflexile gromovii gen. nov., sp. nov., a gliding bacterium isolated from the sea urchin Strongylocentrotus intermedius.</title>
        <authorList>
            <person name="Ko S."/>
            <person name="Le V."/>
            <person name="Ahn C.-Y."/>
            <person name="Oh H.-M."/>
        </authorList>
    </citation>
    <scope>NUCLEOTIDE SEQUENCE [LARGE SCALE GENOMIC DNA]</scope>
    <source>
        <strain evidence="2 3">KCTC 12570</strain>
    </source>
</reference>
<proteinExistence type="predicted"/>
<dbReference type="Gene3D" id="3.40.50.300">
    <property type="entry name" value="P-loop containing nucleotide triphosphate hydrolases"/>
    <property type="match status" value="1"/>
</dbReference>
<dbReference type="Gene3D" id="1.10.260.40">
    <property type="entry name" value="lambda repressor-like DNA-binding domains"/>
    <property type="match status" value="1"/>
</dbReference>
<accession>A0ABS4BUA7</accession>
<dbReference type="InterPro" id="IPR010982">
    <property type="entry name" value="Lambda_DNA-bd_dom_sf"/>
</dbReference>